<gene>
    <name evidence="1" type="ORF">TBRA_LOCUS2942</name>
</gene>
<protein>
    <submittedName>
        <fullName evidence="1">Uncharacterized protein</fullName>
    </submittedName>
</protein>
<name>A0A6H5I324_9HYME</name>
<sequence>MSSSVFNPSLTTPRIQCLCALKSISELLNNVMNSASHSANSVFSSLFSNLDILSIQISKPSKPSNIPELFINKFKVIRISESSETSTHPIDMKIIFLVSGYSLNSKNFADTIRDTSSQNNFIILSCYVRSSRVTYYHGTMYS</sequence>
<proteinExistence type="predicted"/>
<reference evidence="1 2" key="1">
    <citation type="submission" date="2020-02" db="EMBL/GenBank/DDBJ databases">
        <authorList>
            <person name="Ferguson B K."/>
        </authorList>
    </citation>
    <scope>NUCLEOTIDE SEQUENCE [LARGE SCALE GENOMIC DNA]</scope>
</reference>
<keyword evidence="2" id="KW-1185">Reference proteome</keyword>
<organism evidence="1 2">
    <name type="scientific">Trichogramma brassicae</name>
    <dbReference type="NCBI Taxonomy" id="86971"/>
    <lineage>
        <taxon>Eukaryota</taxon>
        <taxon>Metazoa</taxon>
        <taxon>Ecdysozoa</taxon>
        <taxon>Arthropoda</taxon>
        <taxon>Hexapoda</taxon>
        <taxon>Insecta</taxon>
        <taxon>Pterygota</taxon>
        <taxon>Neoptera</taxon>
        <taxon>Endopterygota</taxon>
        <taxon>Hymenoptera</taxon>
        <taxon>Apocrita</taxon>
        <taxon>Proctotrupomorpha</taxon>
        <taxon>Chalcidoidea</taxon>
        <taxon>Trichogrammatidae</taxon>
        <taxon>Trichogramma</taxon>
    </lineage>
</organism>
<dbReference type="AlphaFoldDB" id="A0A6H5I324"/>
<accession>A0A6H5I324</accession>
<evidence type="ECO:0000313" key="2">
    <source>
        <dbReference type="Proteomes" id="UP000479190"/>
    </source>
</evidence>
<dbReference type="Proteomes" id="UP000479190">
    <property type="component" value="Unassembled WGS sequence"/>
</dbReference>
<dbReference type="EMBL" id="CADCXV010000591">
    <property type="protein sequence ID" value="CAB0030959.1"/>
    <property type="molecule type" value="Genomic_DNA"/>
</dbReference>
<evidence type="ECO:0000313" key="1">
    <source>
        <dbReference type="EMBL" id="CAB0030959.1"/>
    </source>
</evidence>